<dbReference type="GO" id="GO:0003700">
    <property type="term" value="F:DNA-binding transcription factor activity"/>
    <property type="evidence" value="ECO:0007669"/>
    <property type="project" value="InterPro"/>
</dbReference>
<feature type="region of interest" description="Disordered" evidence="1">
    <location>
        <begin position="102"/>
        <end position="151"/>
    </location>
</feature>
<comment type="caution">
    <text evidence="3">The sequence shown here is derived from an EMBL/GenBank/DDBJ whole genome shotgun (WGS) entry which is preliminary data.</text>
</comment>
<evidence type="ECO:0000259" key="2">
    <source>
        <dbReference type="Pfam" id="PF12802"/>
    </source>
</evidence>
<dbReference type="Pfam" id="PF12802">
    <property type="entry name" value="MarR_2"/>
    <property type="match status" value="1"/>
</dbReference>
<feature type="domain" description="HTH marR-type" evidence="2">
    <location>
        <begin position="21"/>
        <end position="71"/>
    </location>
</feature>
<dbReference type="OrthoDB" id="195563at2157"/>
<sequence length="151" mass="17008">MPVPVDELMSDDPFPIKPDTNEYRALSFLVAHREYGFTPHEIAARTALSKTAVSNTMDRLFEHGLIERVDNVYYVDPSRASELKRRLESLDSLVQFFESAPDDSYAEKGWEQELPPFDPDGKADAPEGNSKTAEAQADALIADIEDCRRTE</sequence>
<evidence type="ECO:0000256" key="1">
    <source>
        <dbReference type="SAM" id="MobiDB-lite"/>
    </source>
</evidence>
<dbReference type="EMBL" id="NHPJ01000017">
    <property type="protein sequence ID" value="OYR58888.1"/>
    <property type="molecule type" value="Genomic_DNA"/>
</dbReference>
<dbReference type="InterPro" id="IPR036388">
    <property type="entry name" value="WH-like_DNA-bd_sf"/>
</dbReference>
<organism evidence="3 4">
    <name type="scientific">Halorubrum halodurans</name>
    <dbReference type="NCBI Taxonomy" id="1383851"/>
    <lineage>
        <taxon>Archaea</taxon>
        <taxon>Methanobacteriati</taxon>
        <taxon>Methanobacteriota</taxon>
        <taxon>Stenosarchaea group</taxon>
        <taxon>Halobacteria</taxon>
        <taxon>Halobacteriales</taxon>
        <taxon>Haloferacaceae</taxon>
        <taxon>Halorubrum</taxon>
    </lineage>
</organism>
<dbReference type="AlphaFoldDB" id="A0A256IQR5"/>
<proteinExistence type="predicted"/>
<dbReference type="InterPro" id="IPR000835">
    <property type="entry name" value="HTH_MarR-typ"/>
</dbReference>
<accession>A0A256IQR5</accession>
<dbReference type="Gene3D" id="1.10.10.10">
    <property type="entry name" value="Winged helix-like DNA-binding domain superfamily/Winged helix DNA-binding domain"/>
    <property type="match status" value="1"/>
</dbReference>
<protein>
    <submittedName>
        <fullName evidence="3">MarR family transcriptional regulator</fullName>
    </submittedName>
</protein>
<keyword evidence="4" id="KW-1185">Reference proteome</keyword>
<reference evidence="3 4" key="1">
    <citation type="journal article" date="2014" name="Front. Microbiol.">
        <title>Population and genomic analysis of the genus Halorubrum.</title>
        <authorList>
            <person name="Fullmer M.S."/>
            <person name="Soucy S.M."/>
            <person name="Swithers K.S."/>
            <person name="Makkay A.M."/>
            <person name="Wheeler R."/>
            <person name="Ventosa A."/>
            <person name="Gogarten J.P."/>
            <person name="Papke R.T."/>
        </authorList>
    </citation>
    <scope>NUCLEOTIDE SEQUENCE [LARGE SCALE GENOMIC DNA]</scope>
    <source>
        <strain evidence="3 4">Cb34</strain>
    </source>
</reference>
<evidence type="ECO:0000313" key="4">
    <source>
        <dbReference type="Proteomes" id="UP000216308"/>
    </source>
</evidence>
<dbReference type="Proteomes" id="UP000216308">
    <property type="component" value="Unassembled WGS sequence"/>
</dbReference>
<dbReference type="InterPro" id="IPR036390">
    <property type="entry name" value="WH_DNA-bd_sf"/>
</dbReference>
<gene>
    <name evidence="3" type="ORF">DJ70_01705</name>
</gene>
<name>A0A256IQR5_9EURY</name>
<evidence type="ECO:0000313" key="3">
    <source>
        <dbReference type="EMBL" id="OYR58888.1"/>
    </source>
</evidence>
<dbReference type="SUPFAM" id="SSF46785">
    <property type="entry name" value="Winged helix' DNA-binding domain"/>
    <property type="match status" value="1"/>
</dbReference>